<keyword evidence="4 7" id="KW-1133">Transmembrane helix</keyword>
<evidence type="ECO:0000256" key="4">
    <source>
        <dbReference type="ARBA" id="ARBA00022989"/>
    </source>
</evidence>
<dbReference type="InterPro" id="IPR000276">
    <property type="entry name" value="GPCR_Rhodpsn"/>
</dbReference>
<keyword evidence="2" id="KW-1003">Cell membrane</keyword>
<keyword evidence="6" id="KW-0675">Receptor</keyword>
<dbReference type="AlphaFoldDB" id="A0A6P8I602"/>
<dbReference type="InterPro" id="IPR017452">
    <property type="entry name" value="GPCR_Rhodpsn_7TM"/>
</dbReference>
<dbReference type="RefSeq" id="XP_031563368.1">
    <property type="nucleotide sequence ID" value="XM_031707508.1"/>
</dbReference>
<evidence type="ECO:0000313" key="9">
    <source>
        <dbReference type="Proteomes" id="UP000515163"/>
    </source>
</evidence>
<gene>
    <name evidence="10" type="primary">LOC116298927</name>
</gene>
<dbReference type="Gene3D" id="1.20.1070.10">
    <property type="entry name" value="Rhodopsin 7-helix transmembrane proteins"/>
    <property type="match status" value="1"/>
</dbReference>
<feature type="transmembrane region" description="Helical" evidence="7">
    <location>
        <begin position="30"/>
        <end position="56"/>
    </location>
</feature>
<feature type="transmembrane region" description="Helical" evidence="7">
    <location>
        <begin position="107"/>
        <end position="129"/>
    </location>
</feature>
<dbReference type="GO" id="GO:0004930">
    <property type="term" value="F:G protein-coupled receptor activity"/>
    <property type="evidence" value="ECO:0007669"/>
    <property type="project" value="UniProtKB-KW"/>
</dbReference>
<dbReference type="PRINTS" id="PR00237">
    <property type="entry name" value="GPCRRHODOPSN"/>
</dbReference>
<dbReference type="OrthoDB" id="9445642at2759"/>
<dbReference type="CDD" id="cd00637">
    <property type="entry name" value="7tm_classA_rhodopsin-like"/>
    <property type="match status" value="1"/>
</dbReference>
<keyword evidence="6" id="KW-0297">G-protein coupled receptor</keyword>
<keyword evidence="9" id="KW-1185">Reference proteome</keyword>
<evidence type="ECO:0000256" key="2">
    <source>
        <dbReference type="ARBA" id="ARBA00022475"/>
    </source>
</evidence>
<dbReference type="GO" id="GO:0005886">
    <property type="term" value="C:plasma membrane"/>
    <property type="evidence" value="ECO:0007669"/>
    <property type="project" value="UniProtKB-SubCell"/>
</dbReference>
<organism evidence="9 10">
    <name type="scientific">Actinia tenebrosa</name>
    <name type="common">Australian red waratah sea anemone</name>
    <dbReference type="NCBI Taxonomy" id="6105"/>
    <lineage>
        <taxon>Eukaryota</taxon>
        <taxon>Metazoa</taxon>
        <taxon>Cnidaria</taxon>
        <taxon>Anthozoa</taxon>
        <taxon>Hexacorallia</taxon>
        <taxon>Actiniaria</taxon>
        <taxon>Actiniidae</taxon>
        <taxon>Actinia</taxon>
    </lineage>
</organism>
<dbReference type="FunCoup" id="A0A6P8I602">
    <property type="interactions" value="336"/>
</dbReference>
<dbReference type="PROSITE" id="PS00237">
    <property type="entry name" value="G_PROTEIN_RECEP_F1_1"/>
    <property type="match status" value="1"/>
</dbReference>
<feature type="transmembrane region" description="Helical" evidence="7">
    <location>
        <begin position="68"/>
        <end position="87"/>
    </location>
</feature>
<comment type="similarity">
    <text evidence="6">Belongs to the G-protein coupled receptor 1 family.</text>
</comment>
<keyword evidence="5 7" id="KW-0472">Membrane</keyword>
<accession>A0A6P8I602</accession>
<evidence type="ECO:0000256" key="6">
    <source>
        <dbReference type="RuleBase" id="RU000688"/>
    </source>
</evidence>
<feature type="transmembrane region" description="Helical" evidence="7">
    <location>
        <begin position="176"/>
        <end position="195"/>
    </location>
</feature>
<reference evidence="10" key="1">
    <citation type="submission" date="2025-08" db="UniProtKB">
        <authorList>
            <consortium name="RefSeq"/>
        </authorList>
    </citation>
    <scope>IDENTIFICATION</scope>
    <source>
        <tissue evidence="10">Tentacle</tissue>
    </source>
</reference>
<comment type="subcellular location">
    <subcellularLocation>
        <location evidence="1">Cell membrane</location>
        <topology evidence="1">Multi-pass membrane protein</topology>
    </subcellularLocation>
</comment>
<name>A0A6P8I602_ACTTE</name>
<dbReference type="GeneID" id="116298927"/>
<dbReference type="PROSITE" id="PS50262">
    <property type="entry name" value="G_PROTEIN_RECEP_F1_2"/>
    <property type="match status" value="1"/>
</dbReference>
<evidence type="ECO:0000256" key="5">
    <source>
        <dbReference type="ARBA" id="ARBA00023136"/>
    </source>
</evidence>
<proteinExistence type="inferred from homology"/>
<dbReference type="InParanoid" id="A0A6P8I602"/>
<dbReference type="PANTHER" id="PTHR22750">
    <property type="entry name" value="G-PROTEIN COUPLED RECEPTOR"/>
    <property type="match status" value="1"/>
</dbReference>
<keyword evidence="6" id="KW-0807">Transducer</keyword>
<dbReference type="Proteomes" id="UP000515163">
    <property type="component" value="Unplaced"/>
</dbReference>
<evidence type="ECO:0000313" key="10">
    <source>
        <dbReference type="RefSeq" id="XP_031563368.1"/>
    </source>
</evidence>
<protein>
    <submittedName>
        <fullName evidence="10">5-hydroxytryptamine receptor-like</fullName>
    </submittedName>
</protein>
<evidence type="ECO:0000259" key="8">
    <source>
        <dbReference type="PROSITE" id="PS50262"/>
    </source>
</evidence>
<dbReference type="SUPFAM" id="SSF81321">
    <property type="entry name" value="Family A G protein-coupled receptor-like"/>
    <property type="match status" value="1"/>
</dbReference>
<evidence type="ECO:0000256" key="1">
    <source>
        <dbReference type="ARBA" id="ARBA00004651"/>
    </source>
</evidence>
<feature type="transmembrane region" description="Helical" evidence="7">
    <location>
        <begin position="150"/>
        <end position="170"/>
    </location>
</feature>
<feature type="domain" description="G-protein coupled receptors family 1 profile" evidence="8">
    <location>
        <begin position="47"/>
        <end position="249"/>
    </location>
</feature>
<dbReference type="Pfam" id="PF00001">
    <property type="entry name" value="7tm_1"/>
    <property type="match status" value="1"/>
</dbReference>
<keyword evidence="3 6" id="KW-0812">Transmembrane</keyword>
<sequence length="249" mass="28470">MENNSNTNNIATCPLVESNMWFLEYLEDVYIINCVFNFVFAISAVVGNFFVLYSIIKTPSLHKPSSFLICNLAVTDLATGLLVQPLYVIYKIAEMNGLVDMSCYCGVVVNMLANLFSGMSFMTVTCISIDRYLALYLHLRYVAVVTTQRVVKIITMFWLIGIFFVSFYPWKVSVSLGFGVIALVMCLGISSFTFFKIFQVVRKHQTQVYDNTASYNVEDKRIAFHALNLSKYRRSVLTMVYIYIILAYR</sequence>
<dbReference type="KEGG" id="aten:116298927"/>
<evidence type="ECO:0000256" key="3">
    <source>
        <dbReference type="ARBA" id="ARBA00022692"/>
    </source>
</evidence>
<evidence type="ECO:0000256" key="7">
    <source>
        <dbReference type="SAM" id="Phobius"/>
    </source>
</evidence>